<dbReference type="AlphaFoldDB" id="A0AA88VPQ2"/>
<protein>
    <recommendedName>
        <fullName evidence="8">Amino acid transporter transmembrane domain-containing protein</fullName>
    </recommendedName>
</protein>
<keyword evidence="3 7" id="KW-0812">Transmembrane</keyword>
<evidence type="ECO:0000256" key="2">
    <source>
        <dbReference type="ARBA" id="ARBA00022448"/>
    </source>
</evidence>
<evidence type="ECO:0000313" key="9">
    <source>
        <dbReference type="EMBL" id="KAK3011059.1"/>
    </source>
</evidence>
<evidence type="ECO:0000256" key="1">
    <source>
        <dbReference type="ARBA" id="ARBA00004370"/>
    </source>
</evidence>
<evidence type="ECO:0000259" key="8">
    <source>
        <dbReference type="Pfam" id="PF01490"/>
    </source>
</evidence>
<proteinExistence type="predicted"/>
<comment type="caution">
    <text evidence="9">The sequence shown here is derived from an EMBL/GenBank/DDBJ whole genome shotgun (WGS) entry which is preliminary data.</text>
</comment>
<keyword evidence="2" id="KW-0813">Transport</keyword>
<feature type="domain" description="Amino acid transporter transmembrane" evidence="8">
    <location>
        <begin position="38"/>
        <end position="102"/>
    </location>
</feature>
<accession>A0AA88VPQ2</accession>
<evidence type="ECO:0000256" key="7">
    <source>
        <dbReference type="SAM" id="Phobius"/>
    </source>
</evidence>
<feature type="transmembrane region" description="Helical" evidence="7">
    <location>
        <begin position="69"/>
        <end position="90"/>
    </location>
</feature>
<evidence type="ECO:0000256" key="6">
    <source>
        <dbReference type="ARBA" id="ARBA00023136"/>
    </source>
</evidence>
<evidence type="ECO:0000313" key="10">
    <source>
        <dbReference type="Proteomes" id="UP001188597"/>
    </source>
</evidence>
<keyword evidence="6 7" id="KW-0472">Membrane</keyword>
<gene>
    <name evidence="9" type="ORF">RJ639_012469</name>
</gene>
<dbReference type="InterPro" id="IPR013057">
    <property type="entry name" value="AA_transpt_TM"/>
</dbReference>
<sequence>MEGRGMCVLGTDKSKLVLEEFKWLLRLNKYGQSLKHEDIAFDFPCSVILLEIQSFPTEKVTMKKASTMIICMTTTLFFYLCCGGFGYAAFGNSTPGNLLTEFYEPLPAH</sequence>
<organism evidence="9 10">
    <name type="scientific">Escallonia herrerae</name>
    <dbReference type="NCBI Taxonomy" id="1293975"/>
    <lineage>
        <taxon>Eukaryota</taxon>
        <taxon>Viridiplantae</taxon>
        <taxon>Streptophyta</taxon>
        <taxon>Embryophyta</taxon>
        <taxon>Tracheophyta</taxon>
        <taxon>Spermatophyta</taxon>
        <taxon>Magnoliopsida</taxon>
        <taxon>eudicotyledons</taxon>
        <taxon>Gunneridae</taxon>
        <taxon>Pentapetalae</taxon>
        <taxon>asterids</taxon>
        <taxon>campanulids</taxon>
        <taxon>Escalloniales</taxon>
        <taxon>Escalloniaceae</taxon>
        <taxon>Escallonia</taxon>
    </lineage>
</organism>
<reference evidence="9" key="1">
    <citation type="submission" date="2022-12" db="EMBL/GenBank/DDBJ databases">
        <title>Draft genome assemblies for two species of Escallonia (Escalloniales).</title>
        <authorList>
            <person name="Chanderbali A."/>
            <person name="Dervinis C."/>
            <person name="Anghel I."/>
            <person name="Soltis D."/>
            <person name="Soltis P."/>
            <person name="Zapata F."/>
        </authorList>
    </citation>
    <scope>NUCLEOTIDE SEQUENCE</scope>
    <source>
        <strain evidence="9">UCBG64.0493</strain>
        <tissue evidence="9">Leaf</tissue>
    </source>
</reference>
<dbReference type="PANTHER" id="PTHR48017">
    <property type="entry name" value="OS05G0424000 PROTEIN-RELATED"/>
    <property type="match status" value="1"/>
</dbReference>
<dbReference type="EMBL" id="JAVXUP010001487">
    <property type="protein sequence ID" value="KAK3011059.1"/>
    <property type="molecule type" value="Genomic_DNA"/>
</dbReference>
<comment type="subcellular location">
    <subcellularLocation>
        <location evidence="1">Membrane</location>
    </subcellularLocation>
</comment>
<keyword evidence="10" id="KW-1185">Reference proteome</keyword>
<dbReference type="GO" id="GO:0016020">
    <property type="term" value="C:membrane"/>
    <property type="evidence" value="ECO:0007669"/>
    <property type="project" value="UniProtKB-SubCell"/>
</dbReference>
<evidence type="ECO:0000256" key="3">
    <source>
        <dbReference type="ARBA" id="ARBA00022692"/>
    </source>
</evidence>
<dbReference type="GO" id="GO:0006865">
    <property type="term" value="P:amino acid transport"/>
    <property type="evidence" value="ECO:0007669"/>
    <property type="project" value="UniProtKB-KW"/>
</dbReference>
<dbReference type="Proteomes" id="UP001188597">
    <property type="component" value="Unassembled WGS sequence"/>
</dbReference>
<keyword evidence="5 7" id="KW-1133">Transmembrane helix</keyword>
<name>A0AA88VPQ2_9ASTE</name>
<keyword evidence="4" id="KW-0029">Amino-acid transport</keyword>
<dbReference type="Pfam" id="PF01490">
    <property type="entry name" value="Aa_trans"/>
    <property type="match status" value="1"/>
</dbReference>
<evidence type="ECO:0000256" key="5">
    <source>
        <dbReference type="ARBA" id="ARBA00022989"/>
    </source>
</evidence>
<evidence type="ECO:0000256" key="4">
    <source>
        <dbReference type="ARBA" id="ARBA00022970"/>
    </source>
</evidence>